<dbReference type="Pfam" id="PF09998">
    <property type="entry name" value="DUF2239"/>
    <property type="match status" value="1"/>
</dbReference>
<evidence type="ECO:0000313" key="1">
    <source>
        <dbReference type="EMBL" id="PTA68064.1"/>
    </source>
</evidence>
<organism evidence="1 2">
    <name type="scientific">Deinococcus arcticus</name>
    <dbReference type="NCBI Taxonomy" id="2136176"/>
    <lineage>
        <taxon>Bacteria</taxon>
        <taxon>Thermotogati</taxon>
        <taxon>Deinococcota</taxon>
        <taxon>Deinococci</taxon>
        <taxon>Deinococcales</taxon>
        <taxon>Deinococcaceae</taxon>
        <taxon>Deinococcus</taxon>
    </lineage>
</organism>
<dbReference type="Proteomes" id="UP000240317">
    <property type="component" value="Unassembled WGS sequence"/>
</dbReference>
<reference evidence="1 2" key="1">
    <citation type="submission" date="2018-03" db="EMBL/GenBank/DDBJ databases">
        <title>Draft genome of Deinococcus sp. OD32.</title>
        <authorList>
            <person name="Wang X.-P."/>
            <person name="Du Z.-J."/>
        </authorList>
    </citation>
    <scope>NUCLEOTIDE SEQUENCE [LARGE SCALE GENOMIC DNA]</scope>
    <source>
        <strain evidence="1 2">OD32</strain>
    </source>
</reference>
<proteinExistence type="predicted"/>
<dbReference type="InterPro" id="IPR018715">
    <property type="entry name" value="DUF2239"/>
</dbReference>
<dbReference type="EMBL" id="PYSV01000008">
    <property type="protein sequence ID" value="PTA68064.1"/>
    <property type="molecule type" value="Genomic_DNA"/>
</dbReference>
<dbReference type="RefSeq" id="WP_107138003.1">
    <property type="nucleotide sequence ID" value="NZ_PYSV01000008.1"/>
</dbReference>
<gene>
    <name evidence="1" type="ORF">C8263_10135</name>
</gene>
<protein>
    <submittedName>
        <fullName evidence="1">DUF2239 domain-containing protein</fullName>
    </submittedName>
</protein>
<dbReference type="OrthoDB" id="282960at2"/>
<comment type="caution">
    <text evidence="1">The sequence shown here is derived from an EMBL/GenBank/DDBJ whole genome shotgun (WGS) entry which is preliminary data.</text>
</comment>
<sequence length="189" mass="20462">MSELTYTAFLGPQRLATGPLTETLRAVKTALDALEGPRTQPLIVFNDETGRPADFDWRGTLDEVLARHAPAAKPGPGRPRLGVVSREVSLLPRHWDWLESHPSGASAALRRLIDEARKADPEGERRRMASLAADRFLTVMGGDLPGAEDASRALYAGDRAAFEAHVAGWPEDLRLHALYLAAPALGDAP</sequence>
<keyword evidence="2" id="KW-1185">Reference proteome</keyword>
<evidence type="ECO:0000313" key="2">
    <source>
        <dbReference type="Proteomes" id="UP000240317"/>
    </source>
</evidence>
<accession>A0A2T3W8F1</accession>
<name>A0A2T3W8F1_9DEIO</name>
<dbReference type="AlphaFoldDB" id="A0A2T3W8F1"/>